<evidence type="ECO:0000313" key="2">
    <source>
        <dbReference type="EMBL" id="KAH0899458.1"/>
    </source>
</evidence>
<sequence>MEMQQGHEKDKFASSFSSKRESKRGRGEVTDEIIINDDGLEEIMLSLPVKSLILVSKPCLNTGDAKVALKTMWLEWSSACLVEVEEEEKYHTSNEQEYSVDGLFCFYAFDLKIPIKVMNPATKWSLTIPLARIQLVHSDNKVEFSLPGFEKDYYWFTHEKTKLIAFDLHMEMFQVNDDRGLVWISVENGDGMQHVWRVTNNNTGGALLIFSFYLNNIITSTWFEETHHCNSSPLILMAVSKKSTI</sequence>
<evidence type="ECO:0000256" key="1">
    <source>
        <dbReference type="SAM" id="MobiDB-lite"/>
    </source>
</evidence>
<comment type="caution">
    <text evidence="2">The sequence shown here is derived from an EMBL/GenBank/DDBJ whole genome shotgun (WGS) entry which is preliminary data.</text>
</comment>
<gene>
    <name evidence="2" type="ORF">HID58_049026</name>
</gene>
<name>A0ABQ8B450_BRANA</name>
<accession>A0ABQ8B450</accession>
<keyword evidence="3" id="KW-1185">Reference proteome</keyword>
<feature type="region of interest" description="Disordered" evidence="1">
    <location>
        <begin position="1"/>
        <end position="24"/>
    </location>
</feature>
<reference evidence="2 3" key="1">
    <citation type="submission" date="2021-05" db="EMBL/GenBank/DDBJ databases">
        <title>Genome Assembly of Synthetic Allotetraploid Brassica napus Reveals Homoeologous Exchanges between Subgenomes.</title>
        <authorList>
            <person name="Davis J.T."/>
        </authorList>
    </citation>
    <scope>NUCLEOTIDE SEQUENCE [LARGE SCALE GENOMIC DNA]</scope>
    <source>
        <strain evidence="3">cv. Da-Ae</strain>
        <tissue evidence="2">Seedling</tissue>
    </source>
</reference>
<proteinExistence type="predicted"/>
<feature type="non-terminal residue" evidence="2">
    <location>
        <position position="245"/>
    </location>
</feature>
<evidence type="ECO:0008006" key="4">
    <source>
        <dbReference type="Google" id="ProtNLM"/>
    </source>
</evidence>
<evidence type="ECO:0000313" key="3">
    <source>
        <dbReference type="Proteomes" id="UP000824890"/>
    </source>
</evidence>
<organism evidence="2 3">
    <name type="scientific">Brassica napus</name>
    <name type="common">Rape</name>
    <dbReference type="NCBI Taxonomy" id="3708"/>
    <lineage>
        <taxon>Eukaryota</taxon>
        <taxon>Viridiplantae</taxon>
        <taxon>Streptophyta</taxon>
        <taxon>Embryophyta</taxon>
        <taxon>Tracheophyta</taxon>
        <taxon>Spermatophyta</taxon>
        <taxon>Magnoliopsida</taxon>
        <taxon>eudicotyledons</taxon>
        <taxon>Gunneridae</taxon>
        <taxon>Pentapetalae</taxon>
        <taxon>rosids</taxon>
        <taxon>malvids</taxon>
        <taxon>Brassicales</taxon>
        <taxon>Brassicaceae</taxon>
        <taxon>Brassiceae</taxon>
        <taxon>Brassica</taxon>
    </lineage>
</organism>
<dbReference type="Proteomes" id="UP000824890">
    <property type="component" value="Unassembled WGS sequence"/>
</dbReference>
<protein>
    <recommendedName>
        <fullName evidence="4">F-box associated domain-containing protein</fullName>
    </recommendedName>
</protein>
<dbReference type="EMBL" id="JAGKQM010000012">
    <property type="protein sequence ID" value="KAH0899458.1"/>
    <property type="molecule type" value="Genomic_DNA"/>
</dbReference>